<dbReference type="STRING" id="27334.A0A0A2IMK6"/>
<gene>
    <name evidence="7" type="ORF">PEX2_050930</name>
</gene>
<feature type="transmembrane region" description="Helical" evidence="5">
    <location>
        <begin position="430"/>
        <end position="450"/>
    </location>
</feature>
<dbReference type="PANTHER" id="PTHR24064">
    <property type="entry name" value="SOLUTE CARRIER FAMILY 22 MEMBER"/>
    <property type="match status" value="1"/>
</dbReference>
<dbReference type="InterPro" id="IPR005829">
    <property type="entry name" value="Sugar_transporter_CS"/>
</dbReference>
<dbReference type="InterPro" id="IPR020846">
    <property type="entry name" value="MFS_dom"/>
</dbReference>
<dbReference type="InterPro" id="IPR036259">
    <property type="entry name" value="MFS_trans_sf"/>
</dbReference>
<keyword evidence="4 5" id="KW-0472">Membrane</keyword>
<evidence type="ECO:0000313" key="7">
    <source>
        <dbReference type="EMBL" id="KGO55605.1"/>
    </source>
</evidence>
<protein>
    <submittedName>
        <fullName evidence="7">Major facilitator superfamily domain, general substrate transporter</fullName>
    </submittedName>
</protein>
<feature type="transmembrane region" description="Helical" evidence="5">
    <location>
        <begin position="142"/>
        <end position="159"/>
    </location>
</feature>
<dbReference type="HOGENOM" id="CLU_001265_46_14_1"/>
<dbReference type="Gene3D" id="1.20.1250.20">
    <property type="entry name" value="MFS general substrate transporter like domains"/>
    <property type="match status" value="1"/>
</dbReference>
<organism evidence="7 8">
    <name type="scientific">Penicillium expansum</name>
    <name type="common">Blue mold rot fungus</name>
    <dbReference type="NCBI Taxonomy" id="27334"/>
    <lineage>
        <taxon>Eukaryota</taxon>
        <taxon>Fungi</taxon>
        <taxon>Dikarya</taxon>
        <taxon>Ascomycota</taxon>
        <taxon>Pezizomycotina</taxon>
        <taxon>Eurotiomycetes</taxon>
        <taxon>Eurotiomycetidae</taxon>
        <taxon>Eurotiales</taxon>
        <taxon>Aspergillaceae</taxon>
        <taxon>Penicillium</taxon>
    </lineage>
</organism>
<evidence type="ECO:0000256" key="4">
    <source>
        <dbReference type="ARBA" id="ARBA00023136"/>
    </source>
</evidence>
<keyword evidence="2 5" id="KW-0812">Transmembrane</keyword>
<reference evidence="7 8" key="1">
    <citation type="journal article" date="2015" name="Mol. Plant Microbe Interact.">
        <title>Genome, transcriptome, and functional analyses of Penicillium expansum provide new insights into secondary metabolism and pathogenicity.</title>
        <authorList>
            <person name="Ballester A.R."/>
            <person name="Marcet-Houben M."/>
            <person name="Levin E."/>
            <person name="Sela N."/>
            <person name="Selma-Lazaro C."/>
            <person name="Carmona L."/>
            <person name="Wisniewski M."/>
            <person name="Droby S."/>
            <person name="Gonzalez-Candelas L."/>
            <person name="Gabaldon T."/>
        </authorList>
    </citation>
    <scope>NUCLEOTIDE SEQUENCE [LARGE SCALE GENOMIC DNA]</scope>
    <source>
        <strain evidence="7 8">MD-8</strain>
    </source>
</reference>
<dbReference type="GeneID" id="27677787"/>
<dbReference type="PROSITE" id="PS00216">
    <property type="entry name" value="SUGAR_TRANSPORT_1"/>
    <property type="match status" value="1"/>
</dbReference>
<dbReference type="CDD" id="cd17364">
    <property type="entry name" value="MFS_PhT"/>
    <property type="match status" value="1"/>
</dbReference>
<feature type="transmembrane region" description="Helical" evidence="5">
    <location>
        <begin position="86"/>
        <end position="106"/>
    </location>
</feature>
<dbReference type="EMBL" id="JQFZ01000191">
    <property type="protein sequence ID" value="KGO55605.1"/>
    <property type="molecule type" value="Genomic_DNA"/>
</dbReference>
<sequence>MPLMNWAEEAYFERDANGEPLTAEDYEKQSGRKGGLKLSRFEVKMLLIAGTGFFMDSYDLFIINLATPVWQYEYWGGNYPAMLHGVVNAGANIGNVFGQLLFGLLGDALGRRFVYGKELILCMIGIILIISLPNSIPSPTLKMIWIFCWRIFMGIGIGGDYPMSASIVAERGHLHSRGSLLGWVFSGQGWGTLLGSVCTIIILACFEPALNGRGEYSQLDAVWRIQIGLALVPALIVLPFRLTMPEGKKYLESQKLNNNKVDEPVDTPESSGKTQSANWKAFFVYFSEWRHFKILLGTALSWFLVDIAFYGTNLNQSVILSEIGFSHGSNIYHTLMRNAIGNLIVSVAGYLPGYFFTIFFIERLGRRWIQIQGFLVCALLFGCLAGDWNGMNTAGRFVCFALAQFFFNFGPNATTFIIPAEVFPSRVRGAAHGFSAACGKLGAILSALLFNWLSSSVIGLPNVLWIFFGCNILGAVVTFFLIPETKGRDADLIDAEESQALRST</sequence>
<evidence type="ECO:0000256" key="1">
    <source>
        <dbReference type="ARBA" id="ARBA00004141"/>
    </source>
</evidence>
<accession>A0A0A2IMK6</accession>
<evidence type="ECO:0000256" key="2">
    <source>
        <dbReference type="ARBA" id="ARBA00022692"/>
    </source>
</evidence>
<dbReference type="OrthoDB" id="433512at2759"/>
<dbReference type="PROSITE" id="PS00217">
    <property type="entry name" value="SUGAR_TRANSPORT_2"/>
    <property type="match status" value="1"/>
</dbReference>
<feature type="transmembrane region" description="Helical" evidence="5">
    <location>
        <begin position="462"/>
        <end position="482"/>
    </location>
</feature>
<dbReference type="RefSeq" id="XP_016597698.1">
    <property type="nucleotide sequence ID" value="XM_016742368.1"/>
</dbReference>
<evidence type="ECO:0000256" key="5">
    <source>
        <dbReference type="SAM" id="Phobius"/>
    </source>
</evidence>
<feature type="transmembrane region" description="Helical" evidence="5">
    <location>
        <begin position="368"/>
        <end position="388"/>
    </location>
</feature>
<proteinExistence type="predicted"/>
<feature type="transmembrane region" description="Helical" evidence="5">
    <location>
        <begin position="118"/>
        <end position="136"/>
    </location>
</feature>
<dbReference type="AlphaFoldDB" id="A0A0A2IMK6"/>
<dbReference type="GO" id="GO:0022857">
    <property type="term" value="F:transmembrane transporter activity"/>
    <property type="evidence" value="ECO:0007669"/>
    <property type="project" value="InterPro"/>
</dbReference>
<dbReference type="PhylomeDB" id="A0A0A2IMK6"/>
<dbReference type="InterPro" id="IPR005828">
    <property type="entry name" value="MFS_sugar_transport-like"/>
</dbReference>
<evidence type="ECO:0000259" key="6">
    <source>
        <dbReference type="PROSITE" id="PS50850"/>
    </source>
</evidence>
<dbReference type="GO" id="GO:0016020">
    <property type="term" value="C:membrane"/>
    <property type="evidence" value="ECO:0007669"/>
    <property type="project" value="UniProtKB-SubCell"/>
</dbReference>
<keyword evidence="8" id="KW-1185">Reference proteome</keyword>
<feature type="transmembrane region" description="Helical" evidence="5">
    <location>
        <begin position="180"/>
        <end position="203"/>
    </location>
</feature>
<feature type="transmembrane region" description="Helical" evidence="5">
    <location>
        <begin position="223"/>
        <end position="242"/>
    </location>
</feature>
<dbReference type="Proteomes" id="UP000030143">
    <property type="component" value="Unassembled WGS sequence"/>
</dbReference>
<feature type="domain" description="Major facilitator superfamily (MFS) profile" evidence="6">
    <location>
        <begin position="45"/>
        <end position="486"/>
    </location>
</feature>
<dbReference type="PROSITE" id="PS50850">
    <property type="entry name" value="MFS"/>
    <property type="match status" value="1"/>
</dbReference>
<evidence type="ECO:0000313" key="8">
    <source>
        <dbReference type="Proteomes" id="UP000030143"/>
    </source>
</evidence>
<dbReference type="SUPFAM" id="SSF103473">
    <property type="entry name" value="MFS general substrate transporter"/>
    <property type="match status" value="1"/>
</dbReference>
<evidence type="ECO:0000256" key="3">
    <source>
        <dbReference type="ARBA" id="ARBA00022989"/>
    </source>
</evidence>
<feature type="transmembrane region" description="Helical" evidence="5">
    <location>
        <begin position="394"/>
        <end position="418"/>
    </location>
</feature>
<feature type="transmembrane region" description="Helical" evidence="5">
    <location>
        <begin position="46"/>
        <end position="66"/>
    </location>
</feature>
<comment type="caution">
    <text evidence="7">The sequence shown here is derived from an EMBL/GenBank/DDBJ whole genome shotgun (WGS) entry which is preliminary data.</text>
</comment>
<comment type="subcellular location">
    <subcellularLocation>
        <location evidence="1">Membrane</location>
        <topology evidence="1">Multi-pass membrane protein</topology>
    </subcellularLocation>
</comment>
<feature type="transmembrane region" description="Helical" evidence="5">
    <location>
        <begin position="339"/>
        <end position="361"/>
    </location>
</feature>
<name>A0A0A2IMK6_PENEN</name>
<dbReference type="VEuPathDB" id="FungiDB:PEXP_056420"/>
<keyword evidence="3 5" id="KW-1133">Transmembrane helix</keyword>
<dbReference type="Pfam" id="PF00083">
    <property type="entry name" value="Sugar_tr"/>
    <property type="match status" value="1"/>
</dbReference>